<dbReference type="OrthoDB" id="9801622at2"/>
<dbReference type="EMBL" id="SMAK01000001">
    <property type="protein sequence ID" value="TCT13155.1"/>
    <property type="molecule type" value="Genomic_DNA"/>
</dbReference>
<feature type="transmembrane region" description="Helical" evidence="1">
    <location>
        <begin position="12"/>
        <end position="31"/>
    </location>
</feature>
<gene>
    <name evidence="3" type="ORF">EDC22_10115</name>
</gene>
<feature type="transmembrane region" description="Helical" evidence="1">
    <location>
        <begin position="210"/>
        <end position="228"/>
    </location>
</feature>
<dbReference type="Pfam" id="PF01569">
    <property type="entry name" value="PAP2"/>
    <property type="match status" value="1"/>
</dbReference>
<reference evidence="3 4" key="1">
    <citation type="submission" date="2019-03" db="EMBL/GenBank/DDBJ databases">
        <title>Genomic Encyclopedia of Type Strains, Phase IV (KMG-IV): sequencing the most valuable type-strain genomes for metagenomic binning, comparative biology and taxonomic classification.</title>
        <authorList>
            <person name="Goeker M."/>
        </authorList>
    </citation>
    <scope>NUCLEOTIDE SEQUENCE [LARGE SCALE GENOMIC DNA]</scope>
    <source>
        <strain evidence="3 4">DSM 19345</strain>
    </source>
</reference>
<dbReference type="RefSeq" id="WP_132804575.1">
    <property type="nucleotide sequence ID" value="NZ_SMAK01000001.1"/>
</dbReference>
<dbReference type="InterPro" id="IPR000326">
    <property type="entry name" value="PAP2/HPO"/>
</dbReference>
<feature type="domain" description="Phosphatidic acid phosphatase type 2/haloperoxidase" evidence="2">
    <location>
        <begin position="167"/>
        <end position="281"/>
    </location>
</feature>
<keyword evidence="4" id="KW-1185">Reference proteome</keyword>
<dbReference type="Gene3D" id="1.20.144.10">
    <property type="entry name" value="Phosphatidic acid phosphatase type 2/haloperoxidase"/>
    <property type="match status" value="1"/>
</dbReference>
<evidence type="ECO:0000313" key="3">
    <source>
        <dbReference type="EMBL" id="TCT13155.1"/>
    </source>
</evidence>
<dbReference type="PANTHER" id="PTHR14969:SF13">
    <property type="entry name" value="AT30094P"/>
    <property type="match status" value="1"/>
</dbReference>
<dbReference type="InterPro" id="IPR036938">
    <property type="entry name" value="PAP2/HPO_sf"/>
</dbReference>
<evidence type="ECO:0000259" key="2">
    <source>
        <dbReference type="SMART" id="SM00014"/>
    </source>
</evidence>
<dbReference type="SMART" id="SM00014">
    <property type="entry name" value="acidPPc"/>
    <property type="match status" value="1"/>
</dbReference>
<dbReference type="CDD" id="cd03392">
    <property type="entry name" value="PAP2_like_2"/>
    <property type="match status" value="1"/>
</dbReference>
<comment type="caution">
    <text evidence="3">The sequence shown here is derived from an EMBL/GenBank/DDBJ whole genome shotgun (WGS) entry which is preliminary data.</text>
</comment>
<organism evidence="3 4">
    <name type="scientific">Tepidamorphus gemmatus</name>
    <dbReference type="NCBI Taxonomy" id="747076"/>
    <lineage>
        <taxon>Bacteria</taxon>
        <taxon>Pseudomonadati</taxon>
        <taxon>Pseudomonadota</taxon>
        <taxon>Alphaproteobacteria</taxon>
        <taxon>Hyphomicrobiales</taxon>
        <taxon>Tepidamorphaceae</taxon>
        <taxon>Tepidamorphus</taxon>
    </lineage>
</organism>
<proteinExistence type="predicted"/>
<keyword evidence="1" id="KW-0472">Membrane</keyword>
<dbReference type="Proteomes" id="UP000295678">
    <property type="component" value="Unassembled WGS sequence"/>
</dbReference>
<dbReference type="SUPFAM" id="SSF48317">
    <property type="entry name" value="Acid phosphatase/Vanadium-dependent haloperoxidase"/>
    <property type="match status" value="1"/>
</dbReference>
<feature type="transmembrane region" description="Helical" evidence="1">
    <location>
        <begin position="84"/>
        <end position="105"/>
    </location>
</feature>
<evidence type="ECO:0000256" key="1">
    <source>
        <dbReference type="SAM" id="Phobius"/>
    </source>
</evidence>
<evidence type="ECO:0000313" key="4">
    <source>
        <dbReference type="Proteomes" id="UP000295678"/>
    </source>
</evidence>
<name>A0A4R3MGQ7_9HYPH</name>
<keyword evidence="1" id="KW-1133">Transmembrane helix</keyword>
<feature type="transmembrane region" description="Helical" evidence="1">
    <location>
        <begin position="240"/>
        <end position="260"/>
    </location>
</feature>
<accession>A0A4R3MGQ7</accession>
<dbReference type="PANTHER" id="PTHR14969">
    <property type="entry name" value="SPHINGOSINE-1-PHOSPHATE PHOSPHOHYDROLASE"/>
    <property type="match status" value="1"/>
</dbReference>
<keyword evidence="1" id="KW-0812">Transmembrane</keyword>
<protein>
    <submittedName>
        <fullName evidence="3">Undecaprenyl-diphosphatase</fullName>
    </submittedName>
</protein>
<sequence>MTAPEGLSNLDAALVLGGAVCAALFGHWLGWRLVGHGRRLAVRAYAAGRGLARPTRPLRARLARRFPRLWSWLQRRVEPRRFDGLALTLLVAAAVYLALLFAGLVEEVLESYEIDAADDAIAAFVASYRNPYLITVFTWITELGDMATLTAAAIVATGFLWARGPAAGIHAVWVTVAGSQVTTWTGKFLIDRGRPDFELDVVAWSPSFPSGHATGAMAVYGIIAYVIARGLPTGHRRFAVIYWVAILIAAIGFSRIYLSVHHASDVAAGFLVGGFWVLAGIAVLEYSRLSLNSRD</sequence>
<dbReference type="AlphaFoldDB" id="A0A4R3MGQ7"/>
<feature type="transmembrane region" description="Helical" evidence="1">
    <location>
        <begin position="266"/>
        <end position="284"/>
    </location>
</feature>